<reference evidence="1" key="2">
    <citation type="submission" date="2021-06" db="EMBL/GenBank/DDBJ databases">
        <title>Collection of gut derived symbiotic bacterial strains cultured from healthy donors.</title>
        <authorList>
            <person name="Lin H."/>
            <person name="Littmann E."/>
            <person name="Pamer E.G."/>
        </authorList>
    </citation>
    <scope>NUCLEOTIDE SEQUENCE</scope>
    <source>
        <strain evidence="1">MSK.21.74</strain>
    </source>
</reference>
<dbReference type="InterPro" id="IPR010982">
    <property type="entry name" value="Lambda_DNA-bd_dom_sf"/>
</dbReference>
<reference evidence="2" key="3">
    <citation type="submission" date="2022-12" db="EMBL/GenBank/DDBJ databases">
        <title>Distinct polysaccharide growth profiles of human intestinal Prevotella copri isolates.</title>
        <authorList>
            <person name="Fehlner-Peach H."/>
            <person name="Magnabosco C."/>
            <person name="Raghavan V."/>
            <person name="Scher J.U."/>
            <person name="Tett A."/>
            <person name="Cox L.M."/>
            <person name="Gottsegen C."/>
            <person name="Watters A."/>
            <person name="Wiltshire- Gordon J.D."/>
            <person name="Segata N."/>
            <person name="Bonneau R."/>
            <person name="Littman D.R."/>
        </authorList>
    </citation>
    <scope>NUCLEOTIDE SEQUENCE</scope>
    <source>
        <strain evidence="2">IP54</strain>
    </source>
</reference>
<evidence type="ECO:0000313" key="3">
    <source>
        <dbReference type="Proteomes" id="UP000420635"/>
    </source>
</evidence>
<dbReference type="AlphaFoldDB" id="A0A646HMN3"/>
<dbReference type="Proteomes" id="UP001196765">
    <property type="component" value="Unassembled WGS sequence"/>
</dbReference>
<proteinExistence type="predicted"/>
<evidence type="ECO:0008006" key="4">
    <source>
        <dbReference type="Google" id="ProtNLM"/>
    </source>
</evidence>
<gene>
    <name evidence="2" type="ORF">F7D59_01555</name>
    <name evidence="1" type="ORF">KSW82_04690</name>
</gene>
<organism evidence="2 3">
    <name type="scientific">Segatella copri</name>
    <dbReference type="NCBI Taxonomy" id="165179"/>
    <lineage>
        <taxon>Bacteria</taxon>
        <taxon>Pseudomonadati</taxon>
        <taxon>Bacteroidota</taxon>
        <taxon>Bacteroidia</taxon>
        <taxon>Bacteroidales</taxon>
        <taxon>Prevotellaceae</taxon>
        <taxon>Segatella</taxon>
    </lineage>
</organism>
<dbReference type="Gene3D" id="1.10.260.40">
    <property type="entry name" value="lambda repressor-like DNA-binding domains"/>
    <property type="match status" value="1"/>
</dbReference>
<evidence type="ECO:0000313" key="2">
    <source>
        <dbReference type="EMBL" id="MQN88588.1"/>
    </source>
</evidence>
<dbReference type="GO" id="GO:0003677">
    <property type="term" value="F:DNA binding"/>
    <property type="evidence" value="ECO:0007669"/>
    <property type="project" value="InterPro"/>
</dbReference>
<protein>
    <recommendedName>
        <fullName evidence="4">XRE family transcriptional regulator</fullName>
    </recommendedName>
</protein>
<dbReference type="RefSeq" id="WP_125104245.1">
    <property type="nucleotide sequence ID" value="NZ_JAHOEI010000010.1"/>
</dbReference>
<accession>A0A646HMN3</accession>
<dbReference type="EMBL" id="VZBQ01000011">
    <property type="protein sequence ID" value="MQN88588.1"/>
    <property type="molecule type" value="Genomic_DNA"/>
</dbReference>
<reference evidence="3" key="1">
    <citation type="submission" date="2019-09" db="EMBL/GenBank/DDBJ databases">
        <title>Distinct polysaccharide growth profiles of human intestinal Prevotella copri isolates.</title>
        <authorList>
            <person name="Fehlner-Peach H."/>
            <person name="Magnabosco C."/>
            <person name="Raghavan V."/>
            <person name="Scher J.U."/>
            <person name="Tett A."/>
            <person name="Cox L.M."/>
            <person name="Gottsegen C."/>
            <person name="Watters A."/>
            <person name="Wiltshire- Gordon J.D."/>
            <person name="Segata N."/>
            <person name="Bonneau R."/>
            <person name="Littman D.R."/>
        </authorList>
    </citation>
    <scope>NUCLEOTIDE SEQUENCE [LARGE SCALE GENOMIC DNA]</scope>
    <source>
        <strain evidence="3">iP54</strain>
    </source>
</reference>
<evidence type="ECO:0000313" key="1">
    <source>
        <dbReference type="EMBL" id="MBV3387036.1"/>
    </source>
</evidence>
<sequence>MQTEDSQKVIKRFFEALRYLKDEKIIRGKQTFTRAHEINRWNMNTLEKDPSRDIFQAAWLTYLVNDYGVSATWLLTGRGDILLYKKDKSGTEGKK</sequence>
<dbReference type="EMBL" id="JAHOEI010000010">
    <property type="protein sequence ID" value="MBV3387036.1"/>
    <property type="molecule type" value="Genomic_DNA"/>
</dbReference>
<comment type="caution">
    <text evidence="2">The sequence shown here is derived from an EMBL/GenBank/DDBJ whole genome shotgun (WGS) entry which is preliminary data.</text>
</comment>
<dbReference type="Proteomes" id="UP000420635">
    <property type="component" value="Unassembled WGS sequence"/>
</dbReference>
<name>A0A646HMN3_9BACT</name>